<comment type="caution">
    <text evidence="3">The sequence shown here is derived from an EMBL/GenBank/DDBJ whole genome shotgun (WGS) entry which is preliminary data.</text>
</comment>
<sequence length="155" mass="17828">MTNSVTSDRIEKTIELRAPQSRVWQALTDHEQFGTWFRVKLDAPFVPGETSTGLMTWPGYEHLRWTAVVQEILPESYFSFTWHPYALDPSVDYSEEIPTLVEFRLEPSTTGTRLTVTESGFENVPAHRRAEAFLRNNNGWSQQIKNIEAYVAAHP</sequence>
<evidence type="ECO:0000259" key="2">
    <source>
        <dbReference type="Pfam" id="PF08327"/>
    </source>
</evidence>
<dbReference type="CDD" id="cd08898">
    <property type="entry name" value="SRPBCC_CalC_Aha1-like_5"/>
    <property type="match status" value="1"/>
</dbReference>
<evidence type="ECO:0000313" key="4">
    <source>
        <dbReference type="Proteomes" id="UP000290253"/>
    </source>
</evidence>
<protein>
    <submittedName>
        <fullName evidence="3">Vanillate O-demethylase oxidoreductase VanB</fullName>
    </submittedName>
</protein>
<dbReference type="EMBL" id="SDMK01000001">
    <property type="protein sequence ID" value="RXS97269.1"/>
    <property type="molecule type" value="Genomic_DNA"/>
</dbReference>
<organism evidence="3 4">
    <name type="scientific">Silvibacterium dinghuense</name>
    <dbReference type="NCBI Taxonomy" id="1560006"/>
    <lineage>
        <taxon>Bacteria</taxon>
        <taxon>Pseudomonadati</taxon>
        <taxon>Acidobacteriota</taxon>
        <taxon>Terriglobia</taxon>
        <taxon>Terriglobales</taxon>
        <taxon>Acidobacteriaceae</taxon>
        <taxon>Silvibacterium</taxon>
    </lineage>
</organism>
<dbReference type="Proteomes" id="UP000290253">
    <property type="component" value="Unassembled WGS sequence"/>
</dbReference>
<gene>
    <name evidence="3" type="ORF">ESZ00_04985</name>
</gene>
<keyword evidence="4" id="KW-1185">Reference proteome</keyword>
<feature type="domain" description="Activator of Hsp90 ATPase homologue 1/2-like C-terminal" evidence="2">
    <location>
        <begin position="17"/>
        <end position="151"/>
    </location>
</feature>
<dbReference type="Pfam" id="PF08327">
    <property type="entry name" value="AHSA1"/>
    <property type="match status" value="1"/>
</dbReference>
<dbReference type="AlphaFoldDB" id="A0A4Q1SIP5"/>
<comment type="similarity">
    <text evidence="1">Belongs to the AHA1 family.</text>
</comment>
<keyword evidence="3" id="KW-0808">Transferase</keyword>
<dbReference type="OrthoDB" id="9800600at2"/>
<dbReference type="Gene3D" id="3.30.530.20">
    <property type="match status" value="1"/>
</dbReference>
<name>A0A4Q1SIP5_9BACT</name>
<dbReference type="GO" id="GO:0032259">
    <property type="term" value="P:methylation"/>
    <property type="evidence" value="ECO:0007669"/>
    <property type="project" value="UniProtKB-KW"/>
</dbReference>
<dbReference type="GO" id="GO:0008168">
    <property type="term" value="F:methyltransferase activity"/>
    <property type="evidence" value="ECO:0007669"/>
    <property type="project" value="UniProtKB-KW"/>
</dbReference>
<dbReference type="RefSeq" id="WP_129207048.1">
    <property type="nucleotide sequence ID" value="NZ_BMGU01000001.1"/>
</dbReference>
<evidence type="ECO:0000313" key="3">
    <source>
        <dbReference type="EMBL" id="RXS97269.1"/>
    </source>
</evidence>
<proteinExistence type="inferred from homology"/>
<keyword evidence="3" id="KW-0489">Methyltransferase</keyword>
<dbReference type="SUPFAM" id="SSF55961">
    <property type="entry name" value="Bet v1-like"/>
    <property type="match status" value="1"/>
</dbReference>
<evidence type="ECO:0000256" key="1">
    <source>
        <dbReference type="ARBA" id="ARBA00006817"/>
    </source>
</evidence>
<dbReference type="InterPro" id="IPR023393">
    <property type="entry name" value="START-like_dom_sf"/>
</dbReference>
<reference evidence="3 4" key="1">
    <citation type="journal article" date="2016" name="Int. J. Syst. Evol. Microbiol.">
        <title>Acidipila dinghuensis sp. nov., an acidobacterium isolated from forest soil.</title>
        <authorList>
            <person name="Jiang Y.W."/>
            <person name="Wang J."/>
            <person name="Chen M.H."/>
            <person name="Lv Y.Y."/>
            <person name="Qiu L.H."/>
        </authorList>
    </citation>
    <scope>NUCLEOTIDE SEQUENCE [LARGE SCALE GENOMIC DNA]</scope>
    <source>
        <strain evidence="3 4">DHOF10</strain>
    </source>
</reference>
<dbReference type="InterPro" id="IPR013538">
    <property type="entry name" value="ASHA1/2-like_C"/>
</dbReference>
<accession>A0A4Q1SIP5</accession>